<dbReference type="Proteomes" id="UP001480595">
    <property type="component" value="Unassembled WGS sequence"/>
</dbReference>
<reference evidence="3 4" key="1">
    <citation type="submission" date="2023-01" db="EMBL/GenBank/DDBJ databases">
        <title>Analysis of 21 Apiospora genomes using comparative genomics revels a genus with tremendous synthesis potential of carbohydrate active enzymes and secondary metabolites.</title>
        <authorList>
            <person name="Sorensen T."/>
        </authorList>
    </citation>
    <scope>NUCLEOTIDE SEQUENCE [LARGE SCALE GENOMIC DNA]</scope>
    <source>
        <strain evidence="3 4">CBS 135458</strain>
    </source>
</reference>
<dbReference type="Gene3D" id="4.10.240.10">
    <property type="entry name" value="Zn(2)-C6 fungal-type DNA-binding domain"/>
    <property type="match status" value="1"/>
</dbReference>
<evidence type="ECO:0000256" key="1">
    <source>
        <dbReference type="ARBA" id="ARBA00023242"/>
    </source>
</evidence>
<keyword evidence="4" id="KW-1185">Reference proteome</keyword>
<dbReference type="Pfam" id="PF00172">
    <property type="entry name" value="Zn_clus"/>
    <property type="match status" value="1"/>
</dbReference>
<dbReference type="InterPro" id="IPR036864">
    <property type="entry name" value="Zn2-C6_fun-type_DNA-bd_sf"/>
</dbReference>
<dbReference type="CDD" id="cd00067">
    <property type="entry name" value="GAL4"/>
    <property type="match status" value="1"/>
</dbReference>
<dbReference type="RefSeq" id="XP_066719145.1">
    <property type="nucleotide sequence ID" value="XM_066854867.1"/>
</dbReference>
<gene>
    <name evidence="3" type="ORF">PG994_003458</name>
</gene>
<dbReference type="GeneID" id="92087930"/>
<proteinExistence type="predicted"/>
<organism evidence="3 4">
    <name type="scientific">Apiospora phragmitis</name>
    <dbReference type="NCBI Taxonomy" id="2905665"/>
    <lineage>
        <taxon>Eukaryota</taxon>
        <taxon>Fungi</taxon>
        <taxon>Dikarya</taxon>
        <taxon>Ascomycota</taxon>
        <taxon>Pezizomycotina</taxon>
        <taxon>Sordariomycetes</taxon>
        <taxon>Xylariomycetidae</taxon>
        <taxon>Amphisphaeriales</taxon>
        <taxon>Apiosporaceae</taxon>
        <taxon>Apiospora</taxon>
    </lineage>
</organism>
<evidence type="ECO:0000259" key="2">
    <source>
        <dbReference type="PROSITE" id="PS50048"/>
    </source>
</evidence>
<sequence>MGSRKSRRSACDLCRLYKLRCDRDERRGKSCGRCNAVNQPCKITLGRPVQAPGNEAKERENLLNATTTATTLTTTPTTNLEPDYLSRQLGRPLVPASGGGVPVPTTLCTTSATAGPLTSLAESVPCEDSNPMFPDHQNHTDYSDMDFCMPVPSFDSGDFSFMFPDAQLGLSNPATAELSDERNFEPHTALEAASLEPWRSLHGGDVSTPVPHRTMDDHELPATDSKSLTQLSLEIIQDYELLRANSPLKDQPGTVLHHCSSAEQHRPFNRMLHQAEQLWDILKNASAKLILPSLQFGTFQLSNSLPIQVKVLIDITSGMLLRITNALGINPAGVTASPSPASTQNDSEARLPFLTDPVAVSLRDTILSQEHDLPENEQHMSLHGIMVDILHLVDQKFK</sequence>
<protein>
    <recommendedName>
        <fullName evidence="2">Zn(2)-C6 fungal-type domain-containing protein</fullName>
    </recommendedName>
</protein>
<comment type="caution">
    <text evidence="3">The sequence shown here is derived from an EMBL/GenBank/DDBJ whole genome shotgun (WGS) entry which is preliminary data.</text>
</comment>
<dbReference type="SUPFAM" id="SSF57701">
    <property type="entry name" value="Zn2/Cys6 DNA-binding domain"/>
    <property type="match status" value="1"/>
</dbReference>
<evidence type="ECO:0000313" key="3">
    <source>
        <dbReference type="EMBL" id="KAK8076186.1"/>
    </source>
</evidence>
<dbReference type="EMBL" id="JAQQWL010000004">
    <property type="protein sequence ID" value="KAK8076186.1"/>
    <property type="molecule type" value="Genomic_DNA"/>
</dbReference>
<keyword evidence="1" id="KW-0539">Nucleus</keyword>
<name>A0ABR1VY63_9PEZI</name>
<dbReference type="PROSITE" id="PS00463">
    <property type="entry name" value="ZN2_CY6_FUNGAL_1"/>
    <property type="match status" value="1"/>
</dbReference>
<evidence type="ECO:0000313" key="4">
    <source>
        <dbReference type="Proteomes" id="UP001480595"/>
    </source>
</evidence>
<dbReference type="InterPro" id="IPR001138">
    <property type="entry name" value="Zn2Cys6_DnaBD"/>
</dbReference>
<feature type="domain" description="Zn(2)-C6 fungal-type" evidence="2">
    <location>
        <begin position="10"/>
        <end position="43"/>
    </location>
</feature>
<accession>A0ABR1VY63</accession>
<dbReference type="PROSITE" id="PS50048">
    <property type="entry name" value="ZN2_CY6_FUNGAL_2"/>
    <property type="match status" value="1"/>
</dbReference>